<reference evidence="1 2" key="1">
    <citation type="journal article" date="2010" name="Science">
        <title>Genomic comparison of the ants Camponotus floridanus and Harpegnathos saltator.</title>
        <authorList>
            <person name="Bonasio R."/>
            <person name="Zhang G."/>
            <person name="Ye C."/>
            <person name="Mutti N.S."/>
            <person name="Fang X."/>
            <person name="Qin N."/>
            <person name="Donahue G."/>
            <person name="Yang P."/>
            <person name="Li Q."/>
            <person name="Li C."/>
            <person name="Zhang P."/>
            <person name="Huang Z."/>
            <person name="Berger S.L."/>
            <person name="Reinberg D."/>
            <person name="Wang J."/>
            <person name="Liebig J."/>
        </authorList>
    </citation>
    <scope>NUCLEOTIDE SEQUENCE [LARGE SCALE GENOMIC DNA]</scope>
    <source>
        <strain evidence="1 2">R22 G/1</strain>
    </source>
</reference>
<dbReference type="EMBL" id="GL449831">
    <property type="protein sequence ID" value="EFN81887.1"/>
    <property type="molecule type" value="Genomic_DNA"/>
</dbReference>
<dbReference type="InParanoid" id="E2BQZ2"/>
<gene>
    <name evidence="1" type="ORF">EAI_17382</name>
</gene>
<protein>
    <submittedName>
        <fullName evidence="1">Uncharacterized protein</fullName>
    </submittedName>
</protein>
<evidence type="ECO:0000313" key="1">
    <source>
        <dbReference type="EMBL" id="EFN81887.1"/>
    </source>
</evidence>
<accession>E2BQZ2</accession>
<organism evidence="2">
    <name type="scientific">Harpegnathos saltator</name>
    <name type="common">Jerdon's jumping ant</name>
    <dbReference type="NCBI Taxonomy" id="610380"/>
    <lineage>
        <taxon>Eukaryota</taxon>
        <taxon>Metazoa</taxon>
        <taxon>Ecdysozoa</taxon>
        <taxon>Arthropoda</taxon>
        <taxon>Hexapoda</taxon>
        <taxon>Insecta</taxon>
        <taxon>Pterygota</taxon>
        <taxon>Neoptera</taxon>
        <taxon>Endopterygota</taxon>
        <taxon>Hymenoptera</taxon>
        <taxon>Apocrita</taxon>
        <taxon>Aculeata</taxon>
        <taxon>Formicoidea</taxon>
        <taxon>Formicidae</taxon>
        <taxon>Ponerinae</taxon>
        <taxon>Ponerini</taxon>
        <taxon>Harpegnathos</taxon>
    </lineage>
</organism>
<dbReference type="Proteomes" id="UP000008237">
    <property type="component" value="Unassembled WGS sequence"/>
</dbReference>
<proteinExistence type="predicted"/>
<keyword evidence="2" id="KW-1185">Reference proteome</keyword>
<evidence type="ECO:0000313" key="2">
    <source>
        <dbReference type="Proteomes" id="UP000008237"/>
    </source>
</evidence>
<sequence length="49" mass="5715">MSTQREEPTSMDRSALDRLTLEQLQEEAARYKIPSSVKLQMTQMCVLRN</sequence>
<name>E2BQZ2_HARSA</name>
<dbReference type="AlphaFoldDB" id="E2BQZ2"/>